<feature type="signal peptide" evidence="1">
    <location>
        <begin position="1"/>
        <end position="21"/>
    </location>
</feature>
<dbReference type="AlphaFoldDB" id="A0A8B6HE53"/>
<comment type="caution">
    <text evidence="2">The sequence shown here is derived from an EMBL/GenBank/DDBJ whole genome shotgun (WGS) entry which is preliminary data.</text>
</comment>
<proteinExistence type="predicted"/>
<dbReference type="GO" id="GO:0005615">
    <property type="term" value="C:extracellular space"/>
    <property type="evidence" value="ECO:0007669"/>
    <property type="project" value="TreeGrafter"/>
</dbReference>
<feature type="chain" id="PRO_5033038332" evidence="1">
    <location>
        <begin position="22"/>
        <end position="257"/>
    </location>
</feature>
<dbReference type="PROSITE" id="PS51257">
    <property type="entry name" value="PROKAR_LIPOPROTEIN"/>
    <property type="match status" value="1"/>
</dbReference>
<dbReference type="EMBL" id="UYJE01009912">
    <property type="protein sequence ID" value="VDI77988.1"/>
    <property type="molecule type" value="Genomic_DNA"/>
</dbReference>
<dbReference type="PANTHER" id="PTHR24024:SF18">
    <property type="entry name" value="SHORT-CHAIN COLLAGEN C4-LIKE"/>
    <property type="match status" value="1"/>
</dbReference>
<evidence type="ECO:0000313" key="3">
    <source>
        <dbReference type="Proteomes" id="UP000596742"/>
    </source>
</evidence>
<evidence type="ECO:0000313" key="2">
    <source>
        <dbReference type="EMBL" id="VDI77988.1"/>
    </source>
</evidence>
<feature type="non-terminal residue" evidence="2">
    <location>
        <position position="257"/>
    </location>
</feature>
<keyword evidence="1" id="KW-0732">Signal</keyword>
<dbReference type="InterPro" id="IPR051077">
    <property type="entry name" value="Ca-dependent_lectin"/>
</dbReference>
<accession>A0A8B6HE53</accession>
<dbReference type="OrthoDB" id="6064969at2759"/>
<reference evidence="2" key="1">
    <citation type="submission" date="2018-11" db="EMBL/GenBank/DDBJ databases">
        <authorList>
            <person name="Alioto T."/>
            <person name="Alioto T."/>
        </authorList>
    </citation>
    <scope>NUCLEOTIDE SEQUENCE</scope>
</reference>
<gene>
    <name evidence="2" type="ORF">MGAL_10B049192</name>
</gene>
<name>A0A8B6HE53_MYTGA</name>
<dbReference type="Proteomes" id="UP000596742">
    <property type="component" value="Unassembled WGS sequence"/>
</dbReference>
<protein>
    <submittedName>
        <fullName evidence="2">Uncharacterized protein</fullName>
    </submittedName>
</protein>
<evidence type="ECO:0000256" key="1">
    <source>
        <dbReference type="SAM" id="SignalP"/>
    </source>
</evidence>
<dbReference type="PANTHER" id="PTHR24024">
    <property type="entry name" value="PULMONARY SURFACTANT-ASSOCIATED PROTEIN A"/>
    <property type="match status" value="1"/>
</dbReference>
<keyword evidence="3" id="KW-1185">Reference proteome</keyword>
<organism evidence="2 3">
    <name type="scientific">Mytilus galloprovincialis</name>
    <name type="common">Mediterranean mussel</name>
    <dbReference type="NCBI Taxonomy" id="29158"/>
    <lineage>
        <taxon>Eukaryota</taxon>
        <taxon>Metazoa</taxon>
        <taxon>Spiralia</taxon>
        <taxon>Lophotrochozoa</taxon>
        <taxon>Mollusca</taxon>
        <taxon>Bivalvia</taxon>
        <taxon>Autobranchia</taxon>
        <taxon>Pteriomorphia</taxon>
        <taxon>Mytilida</taxon>
        <taxon>Mytiloidea</taxon>
        <taxon>Mytilidae</taxon>
        <taxon>Mytilinae</taxon>
        <taxon>Mytilus</taxon>
    </lineage>
</organism>
<sequence>MFRTFSSFILFGILLFCACNADEEVGLPLTGAMKAVLKADFDVSSLNAQLKTFIEKEIQNGVEDAMRTAMEKLVAEGMEEANATIVSTIEERVTDAGYGVTYIRWGRKDCPAGADVVYSGNAGGNSYNNKGGGVNYLCLPSDPENGNKQSFDNDQIYGSEYEISEGRKPYGWSSTNLKQKEVPCAVCRKSGKSTVVMIPGRKTCYSNWNAEYNGYLMSSHKNHQRTDFTCVDINAEPCDDRTSNENGALFYPIRTKC</sequence>